<feature type="non-terminal residue" evidence="1">
    <location>
        <position position="42"/>
    </location>
</feature>
<dbReference type="Proteomes" id="UP000887013">
    <property type="component" value="Unassembled WGS sequence"/>
</dbReference>
<organism evidence="1 2">
    <name type="scientific">Nephila pilipes</name>
    <name type="common">Giant wood spider</name>
    <name type="synonym">Nephila maculata</name>
    <dbReference type="NCBI Taxonomy" id="299642"/>
    <lineage>
        <taxon>Eukaryota</taxon>
        <taxon>Metazoa</taxon>
        <taxon>Ecdysozoa</taxon>
        <taxon>Arthropoda</taxon>
        <taxon>Chelicerata</taxon>
        <taxon>Arachnida</taxon>
        <taxon>Araneae</taxon>
        <taxon>Araneomorphae</taxon>
        <taxon>Entelegynae</taxon>
        <taxon>Araneoidea</taxon>
        <taxon>Nephilidae</taxon>
        <taxon>Nephila</taxon>
    </lineage>
</organism>
<protein>
    <submittedName>
        <fullName evidence="1">Uncharacterized protein</fullName>
    </submittedName>
</protein>
<name>A0A8X6PCW0_NEPPI</name>
<proteinExistence type="predicted"/>
<dbReference type="OrthoDB" id="10413712at2759"/>
<evidence type="ECO:0000313" key="2">
    <source>
        <dbReference type="Proteomes" id="UP000887013"/>
    </source>
</evidence>
<comment type="caution">
    <text evidence="1">The sequence shown here is derived from an EMBL/GenBank/DDBJ whole genome shotgun (WGS) entry which is preliminary data.</text>
</comment>
<evidence type="ECO:0000313" key="1">
    <source>
        <dbReference type="EMBL" id="GFT61207.1"/>
    </source>
</evidence>
<accession>A0A8X6PCW0</accession>
<dbReference type="AlphaFoldDB" id="A0A8X6PCW0"/>
<reference evidence="1" key="1">
    <citation type="submission" date="2020-08" db="EMBL/GenBank/DDBJ databases">
        <title>Multicomponent nature underlies the extraordinary mechanical properties of spider dragline silk.</title>
        <authorList>
            <person name="Kono N."/>
            <person name="Nakamura H."/>
            <person name="Mori M."/>
            <person name="Yoshida Y."/>
            <person name="Ohtoshi R."/>
            <person name="Malay A.D."/>
            <person name="Moran D.A.P."/>
            <person name="Tomita M."/>
            <person name="Numata K."/>
            <person name="Arakawa K."/>
        </authorList>
    </citation>
    <scope>NUCLEOTIDE SEQUENCE</scope>
</reference>
<dbReference type="EMBL" id="BMAW01114312">
    <property type="protein sequence ID" value="GFT61207.1"/>
    <property type="molecule type" value="Genomic_DNA"/>
</dbReference>
<keyword evidence="2" id="KW-1185">Reference proteome</keyword>
<gene>
    <name evidence="1" type="ORF">NPIL_623101</name>
</gene>
<sequence length="42" mass="4678">MCGLQLKKRVANLSSSVEWIAGAIRGLVDKTINFAVDFYYSI</sequence>